<feature type="transmembrane region" description="Helical" evidence="1">
    <location>
        <begin position="85"/>
        <end position="105"/>
    </location>
</feature>
<feature type="transmembrane region" description="Helical" evidence="1">
    <location>
        <begin position="56"/>
        <end position="73"/>
    </location>
</feature>
<feature type="transmembrane region" description="Helical" evidence="1">
    <location>
        <begin position="6"/>
        <end position="26"/>
    </location>
</feature>
<sequence>MLTFAFGFVVVGVCQMFLLVFCANILARKALSTLAAVLVGIVLAIVGLILLAKIQYFSMVFVIVILIFIFRFKKIGWATAIVSPILAMLAMIMSDYLIIFTMNLLNKNYEDFLLNHSILYVLILIPLTFGFSFAINRFVPKIRENYLLVVLLVLTIILFYIFIYAGSLYNFPKAITSIYTLIFATFILAIALAFIIITKISQKQLEIKKQQLELAQLEEYTTRMESLYASMNMFRHDYINILASLQGYIAQGDKTILENYFKETIAPLKNTFEATEGEE</sequence>
<evidence type="ECO:0000256" key="1">
    <source>
        <dbReference type="SAM" id="Phobius"/>
    </source>
</evidence>
<evidence type="ECO:0000313" key="3">
    <source>
        <dbReference type="Proteomes" id="UP000541955"/>
    </source>
</evidence>
<feature type="transmembrane region" description="Helical" evidence="1">
    <location>
        <begin position="178"/>
        <end position="200"/>
    </location>
</feature>
<dbReference type="PANTHER" id="PTHR40448:SF1">
    <property type="entry name" value="TWO-COMPONENT SENSOR HISTIDINE KINASE"/>
    <property type="match status" value="1"/>
</dbReference>
<protein>
    <recommendedName>
        <fullName evidence="4">Accessory gene regulator AgrC</fullName>
    </recommendedName>
</protein>
<feature type="transmembrane region" description="Helical" evidence="1">
    <location>
        <begin position="146"/>
        <end position="166"/>
    </location>
</feature>
<evidence type="ECO:0008006" key="4">
    <source>
        <dbReference type="Google" id="ProtNLM"/>
    </source>
</evidence>
<comment type="caution">
    <text evidence="2">The sequence shown here is derived from an EMBL/GenBank/DDBJ whole genome shotgun (WGS) entry which is preliminary data.</text>
</comment>
<organism evidence="2 3">
    <name type="scientific">Listeria booriae</name>
    <dbReference type="NCBI Taxonomy" id="1552123"/>
    <lineage>
        <taxon>Bacteria</taxon>
        <taxon>Bacillati</taxon>
        <taxon>Bacillota</taxon>
        <taxon>Bacilli</taxon>
        <taxon>Bacillales</taxon>
        <taxon>Listeriaceae</taxon>
        <taxon>Listeria</taxon>
    </lineage>
</organism>
<dbReference type="PANTHER" id="PTHR40448">
    <property type="entry name" value="TWO-COMPONENT SENSOR HISTIDINE KINASE"/>
    <property type="match status" value="1"/>
</dbReference>
<feature type="transmembrane region" description="Helical" evidence="1">
    <location>
        <begin position="33"/>
        <end position="50"/>
    </location>
</feature>
<keyword evidence="1" id="KW-0812">Transmembrane</keyword>
<name>A0A7X0XLX2_9LIST</name>
<gene>
    <name evidence="2" type="ORF">HB902_12885</name>
</gene>
<proteinExistence type="predicted"/>
<dbReference type="EMBL" id="JAARRW010000005">
    <property type="protein sequence ID" value="MBC1562971.1"/>
    <property type="molecule type" value="Genomic_DNA"/>
</dbReference>
<dbReference type="RefSeq" id="WP_185430195.1">
    <property type="nucleotide sequence ID" value="NZ_JAARRW010000005.1"/>
</dbReference>
<dbReference type="Proteomes" id="UP000541955">
    <property type="component" value="Unassembled WGS sequence"/>
</dbReference>
<dbReference type="AlphaFoldDB" id="A0A7X0XLX2"/>
<accession>A0A7X0XLX2</accession>
<keyword evidence="1" id="KW-1133">Transmembrane helix</keyword>
<keyword evidence="1" id="KW-0472">Membrane</keyword>
<reference evidence="2 3" key="1">
    <citation type="submission" date="2020-03" db="EMBL/GenBank/DDBJ databases">
        <title>Soil Listeria distribution.</title>
        <authorList>
            <person name="Liao J."/>
            <person name="Wiedmann M."/>
        </authorList>
    </citation>
    <scope>NUCLEOTIDE SEQUENCE [LARGE SCALE GENOMIC DNA]</scope>
    <source>
        <strain evidence="2 3">FSL L7-1387</strain>
    </source>
</reference>
<dbReference type="GO" id="GO:0042802">
    <property type="term" value="F:identical protein binding"/>
    <property type="evidence" value="ECO:0007669"/>
    <property type="project" value="TreeGrafter"/>
</dbReference>
<evidence type="ECO:0000313" key="2">
    <source>
        <dbReference type="EMBL" id="MBC1562971.1"/>
    </source>
</evidence>
<feature type="transmembrane region" description="Helical" evidence="1">
    <location>
        <begin position="117"/>
        <end position="139"/>
    </location>
</feature>